<proteinExistence type="predicted"/>
<protein>
    <recommendedName>
        <fullName evidence="6">AMP-binding enzyme C-terminal domain-containing protein</fullName>
    </recommendedName>
</protein>
<gene>
    <name evidence="4" type="ORF">Prum_077000</name>
</gene>
<evidence type="ECO:0000256" key="1">
    <source>
        <dbReference type="ARBA" id="ARBA00022598"/>
    </source>
</evidence>
<sequence>MDDAGDGDFSSVRAAVSAGEALPAAVGDRAAALIGAPILEQIGSTEAGHAFCANSVAQNVPGTIGRPVPGYQLALRDAGGDQVPDGAEGELWVRGPTLLREYLNRPQDTAAVLVDGWLNTRDRACRLAGGAYRHTGRMDDMEMVGGITVSPLEVERVLVEHPVVREVAVAAVADQRGATKLRAYVVTSGAAVNPVALEAELIALAKRRLAAFKVPRSVQTVPALPRTPSGKLRRYEIRNGTW</sequence>
<dbReference type="GO" id="GO:0044550">
    <property type="term" value="P:secondary metabolite biosynthetic process"/>
    <property type="evidence" value="ECO:0007669"/>
    <property type="project" value="TreeGrafter"/>
</dbReference>
<accession>A0A6V8LGP1</accession>
<dbReference type="Gene3D" id="3.40.50.12780">
    <property type="entry name" value="N-terminal domain of ligase-like"/>
    <property type="match status" value="1"/>
</dbReference>
<dbReference type="InterPro" id="IPR045851">
    <property type="entry name" value="AMP-bd_C_sf"/>
</dbReference>
<evidence type="ECO:0000259" key="2">
    <source>
        <dbReference type="Pfam" id="PF00501"/>
    </source>
</evidence>
<dbReference type="PANTHER" id="PTHR43352">
    <property type="entry name" value="ACETYL-COA SYNTHETASE"/>
    <property type="match status" value="1"/>
</dbReference>
<feature type="domain" description="AMP-binding enzyme C-terminal" evidence="3">
    <location>
        <begin position="153"/>
        <end position="231"/>
    </location>
</feature>
<dbReference type="Proteomes" id="UP000482960">
    <property type="component" value="Unassembled WGS sequence"/>
</dbReference>
<dbReference type="InterPro" id="IPR042099">
    <property type="entry name" value="ANL_N_sf"/>
</dbReference>
<evidence type="ECO:0000313" key="4">
    <source>
        <dbReference type="EMBL" id="GFJ94058.1"/>
    </source>
</evidence>
<evidence type="ECO:0008006" key="6">
    <source>
        <dbReference type="Google" id="ProtNLM"/>
    </source>
</evidence>
<dbReference type="InterPro" id="IPR025110">
    <property type="entry name" value="AMP-bd_C"/>
</dbReference>
<feature type="domain" description="AMP-dependent synthetase/ligase" evidence="2">
    <location>
        <begin position="7"/>
        <end position="103"/>
    </location>
</feature>
<name>A0A6V8LGP1_9ACTN</name>
<dbReference type="Pfam" id="PF13193">
    <property type="entry name" value="AMP-binding_C"/>
    <property type="match status" value="1"/>
</dbReference>
<evidence type="ECO:0000313" key="5">
    <source>
        <dbReference type="Proteomes" id="UP000482960"/>
    </source>
</evidence>
<evidence type="ECO:0000259" key="3">
    <source>
        <dbReference type="Pfam" id="PF13193"/>
    </source>
</evidence>
<reference evidence="4 5" key="1">
    <citation type="submission" date="2020-03" db="EMBL/GenBank/DDBJ databases">
        <title>Whole genome shotgun sequence of Phytohabitans rumicis NBRC 108638.</title>
        <authorList>
            <person name="Komaki H."/>
            <person name="Tamura T."/>
        </authorList>
    </citation>
    <scope>NUCLEOTIDE SEQUENCE [LARGE SCALE GENOMIC DNA]</scope>
    <source>
        <strain evidence="4 5">NBRC 108638</strain>
    </source>
</reference>
<keyword evidence="1" id="KW-0436">Ligase</keyword>
<dbReference type="PANTHER" id="PTHR43352:SF1">
    <property type="entry name" value="ANTHRANILATE--COA LIGASE"/>
    <property type="match status" value="1"/>
</dbReference>
<reference evidence="4 5" key="2">
    <citation type="submission" date="2020-03" db="EMBL/GenBank/DDBJ databases">
        <authorList>
            <person name="Ichikawa N."/>
            <person name="Kimura A."/>
            <person name="Kitahashi Y."/>
            <person name="Uohara A."/>
        </authorList>
    </citation>
    <scope>NUCLEOTIDE SEQUENCE [LARGE SCALE GENOMIC DNA]</scope>
    <source>
        <strain evidence="4 5">NBRC 108638</strain>
    </source>
</reference>
<keyword evidence="5" id="KW-1185">Reference proteome</keyword>
<organism evidence="4 5">
    <name type="scientific">Phytohabitans rumicis</name>
    <dbReference type="NCBI Taxonomy" id="1076125"/>
    <lineage>
        <taxon>Bacteria</taxon>
        <taxon>Bacillati</taxon>
        <taxon>Actinomycetota</taxon>
        <taxon>Actinomycetes</taxon>
        <taxon>Micromonosporales</taxon>
        <taxon>Micromonosporaceae</taxon>
    </lineage>
</organism>
<dbReference type="Gene3D" id="3.30.300.30">
    <property type="match status" value="1"/>
</dbReference>
<dbReference type="InterPro" id="IPR000873">
    <property type="entry name" value="AMP-dep_synth/lig_dom"/>
</dbReference>
<dbReference type="GO" id="GO:0016878">
    <property type="term" value="F:acid-thiol ligase activity"/>
    <property type="evidence" value="ECO:0007669"/>
    <property type="project" value="TreeGrafter"/>
</dbReference>
<dbReference type="EMBL" id="BLPG01000001">
    <property type="protein sequence ID" value="GFJ94058.1"/>
    <property type="molecule type" value="Genomic_DNA"/>
</dbReference>
<comment type="caution">
    <text evidence="4">The sequence shown here is derived from an EMBL/GenBank/DDBJ whole genome shotgun (WGS) entry which is preliminary data.</text>
</comment>
<dbReference type="SUPFAM" id="SSF56801">
    <property type="entry name" value="Acetyl-CoA synthetase-like"/>
    <property type="match status" value="1"/>
</dbReference>
<dbReference type="Pfam" id="PF00501">
    <property type="entry name" value="AMP-binding"/>
    <property type="match status" value="1"/>
</dbReference>
<dbReference type="AlphaFoldDB" id="A0A6V8LGP1"/>